<accession>A0A7J7DU62</accession>
<dbReference type="InterPro" id="IPR050762">
    <property type="entry name" value="HD-ZIP_Homeobox_LZ_Class_II"/>
</dbReference>
<keyword evidence="14" id="KW-1185">Reference proteome</keyword>
<dbReference type="Gene3D" id="1.10.10.60">
    <property type="entry name" value="Homeodomain-like"/>
    <property type="match status" value="1"/>
</dbReference>
<dbReference type="InterPro" id="IPR001356">
    <property type="entry name" value="HD"/>
</dbReference>
<dbReference type="SUPFAM" id="SSF46689">
    <property type="entry name" value="Homeodomain-like"/>
    <property type="match status" value="1"/>
</dbReference>
<dbReference type="SMART" id="SM00340">
    <property type="entry name" value="HALZ"/>
    <property type="match status" value="1"/>
</dbReference>
<dbReference type="CDD" id="cd00086">
    <property type="entry name" value="homeodomain"/>
    <property type="match status" value="1"/>
</dbReference>
<evidence type="ECO:0000256" key="3">
    <source>
        <dbReference type="ARBA" id="ARBA00023015"/>
    </source>
</evidence>
<feature type="region of interest" description="Disordered" evidence="11">
    <location>
        <begin position="57"/>
        <end position="98"/>
    </location>
</feature>
<evidence type="ECO:0000313" key="14">
    <source>
        <dbReference type="Proteomes" id="UP000593562"/>
    </source>
</evidence>
<dbReference type="InParanoid" id="A0A7J7DU62"/>
<dbReference type="PROSITE" id="PS00027">
    <property type="entry name" value="HOMEOBOX_1"/>
    <property type="match status" value="1"/>
</dbReference>
<evidence type="ECO:0000256" key="4">
    <source>
        <dbReference type="ARBA" id="ARBA00023125"/>
    </source>
</evidence>
<dbReference type="GO" id="GO:0000981">
    <property type="term" value="F:DNA-binding transcription factor activity, RNA polymerase II-specific"/>
    <property type="evidence" value="ECO:0007669"/>
    <property type="project" value="InterPro"/>
</dbReference>
<keyword evidence="5 8" id="KW-0371">Homeobox</keyword>
<dbReference type="InterPro" id="IPR003106">
    <property type="entry name" value="Leu_zip_homeo"/>
</dbReference>
<dbReference type="SMART" id="SM00389">
    <property type="entry name" value="HOX"/>
    <property type="match status" value="1"/>
</dbReference>
<feature type="compositionally biased region" description="Polar residues" evidence="11">
    <location>
        <begin position="62"/>
        <end position="84"/>
    </location>
</feature>
<keyword evidence="10" id="KW-0175">Coiled coil</keyword>
<evidence type="ECO:0000256" key="7">
    <source>
        <dbReference type="ARBA" id="ARBA00023242"/>
    </source>
</evidence>
<reference evidence="13 14" key="1">
    <citation type="journal article" date="2020" name="Nat. Commun.">
        <title>Genome of Tripterygium wilfordii and identification of cytochrome P450 involved in triptolide biosynthesis.</title>
        <authorList>
            <person name="Tu L."/>
            <person name="Su P."/>
            <person name="Zhang Z."/>
            <person name="Gao L."/>
            <person name="Wang J."/>
            <person name="Hu T."/>
            <person name="Zhou J."/>
            <person name="Zhang Y."/>
            <person name="Zhao Y."/>
            <person name="Liu Y."/>
            <person name="Song Y."/>
            <person name="Tong Y."/>
            <person name="Lu Y."/>
            <person name="Yang J."/>
            <person name="Xu C."/>
            <person name="Jia M."/>
            <person name="Peters R.J."/>
            <person name="Huang L."/>
            <person name="Gao W."/>
        </authorList>
    </citation>
    <scope>NUCLEOTIDE SEQUENCE [LARGE SCALE GENOMIC DNA]</scope>
    <source>
        <strain evidence="14">cv. XIE 37</strain>
        <tissue evidence="13">Leaf</tissue>
    </source>
</reference>
<comment type="caution">
    <text evidence="13">The sequence shown here is derived from an EMBL/GenBank/DDBJ whole genome shotgun (WGS) entry which is preliminary data.</text>
</comment>
<feature type="coiled-coil region" evidence="10">
    <location>
        <begin position="187"/>
        <end position="217"/>
    </location>
</feature>
<evidence type="ECO:0000256" key="9">
    <source>
        <dbReference type="RuleBase" id="RU000682"/>
    </source>
</evidence>
<comment type="subcellular location">
    <subcellularLocation>
        <location evidence="1 8 9">Nucleus</location>
    </subcellularLocation>
</comment>
<dbReference type="AlphaFoldDB" id="A0A7J7DU62"/>
<dbReference type="Proteomes" id="UP000593562">
    <property type="component" value="Unassembled WGS sequence"/>
</dbReference>
<feature type="compositionally biased region" description="Low complexity" evidence="11">
    <location>
        <begin position="85"/>
        <end position="97"/>
    </location>
</feature>
<dbReference type="InterPro" id="IPR009057">
    <property type="entry name" value="Homeodomain-like_sf"/>
</dbReference>
<evidence type="ECO:0000256" key="5">
    <source>
        <dbReference type="ARBA" id="ARBA00023155"/>
    </source>
</evidence>
<evidence type="ECO:0000256" key="1">
    <source>
        <dbReference type="ARBA" id="ARBA00004123"/>
    </source>
</evidence>
<feature type="DNA-binding region" description="Homeobox" evidence="8">
    <location>
        <begin position="123"/>
        <end position="182"/>
    </location>
</feature>
<evidence type="ECO:0000259" key="12">
    <source>
        <dbReference type="PROSITE" id="PS50071"/>
    </source>
</evidence>
<keyword evidence="6" id="KW-0804">Transcription</keyword>
<dbReference type="Pfam" id="PF00046">
    <property type="entry name" value="Homeodomain"/>
    <property type="match status" value="1"/>
</dbReference>
<protein>
    <submittedName>
        <fullName evidence="13">Homeodomain-leucine zipper protein HD4</fullName>
    </submittedName>
</protein>
<evidence type="ECO:0000256" key="11">
    <source>
        <dbReference type="SAM" id="MobiDB-lite"/>
    </source>
</evidence>
<dbReference type="PROSITE" id="PS50071">
    <property type="entry name" value="HOMEOBOX_2"/>
    <property type="match status" value="1"/>
</dbReference>
<organism evidence="13 14">
    <name type="scientific">Tripterygium wilfordii</name>
    <name type="common">Thunder God vine</name>
    <dbReference type="NCBI Taxonomy" id="458696"/>
    <lineage>
        <taxon>Eukaryota</taxon>
        <taxon>Viridiplantae</taxon>
        <taxon>Streptophyta</taxon>
        <taxon>Embryophyta</taxon>
        <taxon>Tracheophyta</taxon>
        <taxon>Spermatophyta</taxon>
        <taxon>Magnoliopsida</taxon>
        <taxon>eudicotyledons</taxon>
        <taxon>Gunneridae</taxon>
        <taxon>Pentapetalae</taxon>
        <taxon>rosids</taxon>
        <taxon>fabids</taxon>
        <taxon>Celastrales</taxon>
        <taxon>Celastraceae</taxon>
        <taxon>Tripterygium</taxon>
    </lineage>
</organism>
<comment type="similarity">
    <text evidence="2">Belongs to the HD-ZIP homeobox family. Class II subfamily.</text>
</comment>
<keyword evidence="3" id="KW-0805">Transcription regulation</keyword>
<proteinExistence type="inferred from homology"/>
<dbReference type="InterPro" id="IPR017970">
    <property type="entry name" value="Homeobox_CS"/>
</dbReference>
<dbReference type="GO" id="GO:0043565">
    <property type="term" value="F:sequence-specific DNA binding"/>
    <property type="evidence" value="ECO:0007669"/>
    <property type="project" value="InterPro"/>
</dbReference>
<dbReference type="PANTHER" id="PTHR45714:SF34">
    <property type="entry name" value="HOMEOBOX-LEUCINE ZIPPER PROTEIN HAT9"/>
    <property type="match status" value="1"/>
</dbReference>
<dbReference type="FunCoup" id="A0A7J7DU62">
    <property type="interactions" value="141"/>
</dbReference>
<evidence type="ECO:0000256" key="10">
    <source>
        <dbReference type="SAM" id="Coils"/>
    </source>
</evidence>
<dbReference type="OrthoDB" id="6159439at2759"/>
<evidence type="ECO:0000256" key="2">
    <source>
        <dbReference type="ARBA" id="ARBA00006074"/>
    </source>
</evidence>
<dbReference type="GO" id="GO:0005634">
    <property type="term" value="C:nucleus"/>
    <property type="evidence" value="ECO:0007669"/>
    <property type="project" value="UniProtKB-SubCell"/>
</dbReference>
<evidence type="ECO:0000256" key="6">
    <source>
        <dbReference type="ARBA" id="ARBA00023163"/>
    </source>
</evidence>
<evidence type="ECO:0000313" key="13">
    <source>
        <dbReference type="EMBL" id="KAF5749694.1"/>
    </source>
</evidence>
<dbReference type="Pfam" id="PF02183">
    <property type="entry name" value="HALZ"/>
    <property type="match status" value="1"/>
</dbReference>
<evidence type="ECO:0000256" key="8">
    <source>
        <dbReference type="PROSITE-ProRule" id="PRU00108"/>
    </source>
</evidence>
<keyword evidence="4 8" id="KW-0238">DNA-binding</keyword>
<keyword evidence="7 8" id="KW-0539">Nucleus</keyword>
<dbReference type="PANTHER" id="PTHR45714">
    <property type="entry name" value="HOMEOBOX-LEUCINE ZIPPER PROTEIN HAT14"/>
    <property type="match status" value="1"/>
</dbReference>
<dbReference type="FunFam" id="1.10.10.60:FF:000577">
    <property type="entry name" value="Homeobox-leucine zipper protein 18"/>
    <property type="match status" value="1"/>
</dbReference>
<gene>
    <name evidence="13" type="ORF">HS088_TW03G00019</name>
</gene>
<sequence length="265" mass="29605">MGLDDGCNTGLVLGLGFSPTSTSPSKSNNTTPKIMKHAVSLKFYEIEPSTLTLGLSGDHHQFGTSRKNNNIPEESSNGELYRQTSSPHSTSAVSSFSVKRERALSGEEIEIERVSEEDEDGSNARKKLRLTKEQSAFLEESFKQHSTLNPKQKQALARQLNLRARQVEVWFQNRRARTKLKQTEVDCELLKKCCETLTDENRRLQKELQQLKALKLAQPFYMHMPAATLTICPSCERLGGSDHGGATKAPKPHFYNPFNNPPAAC</sequence>
<feature type="domain" description="Homeobox" evidence="12">
    <location>
        <begin position="121"/>
        <end position="181"/>
    </location>
</feature>
<name>A0A7J7DU62_TRIWF</name>
<feature type="region of interest" description="Disordered" evidence="11">
    <location>
        <begin position="246"/>
        <end position="265"/>
    </location>
</feature>
<dbReference type="EMBL" id="JAAARO010000003">
    <property type="protein sequence ID" value="KAF5749694.1"/>
    <property type="molecule type" value="Genomic_DNA"/>
</dbReference>